<dbReference type="InterPro" id="IPR016035">
    <property type="entry name" value="Acyl_Trfase/lysoPLipase"/>
</dbReference>
<feature type="active site" description="Nucleophile" evidence="3">
    <location>
        <position position="79"/>
    </location>
</feature>
<evidence type="ECO:0000313" key="8">
    <source>
        <dbReference type="Proteomes" id="UP001497444"/>
    </source>
</evidence>
<keyword evidence="3 4" id="KW-0442">Lipid degradation</keyword>
<feature type="compositionally biased region" description="Acidic residues" evidence="5">
    <location>
        <begin position="1"/>
        <end position="10"/>
    </location>
</feature>
<feature type="short sequence motif" description="GXSXG" evidence="3">
    <location>
        <begin position="77"/>
        <end position="81"/>
    </location>
</feature>
<dbReference type="Proteomes" id="UP001497444">
    <property type="component" value="Chromosome 4"/>
</dbReference>
<dbReference type="SUPFAM" id="SSF52151">
    <property type="entry name" value="FabD/lysophospholipase-like"/>
    <property type="match status" value="1"/>
</dbReference>
<dbReference type="Pfam" id="PF01734">
    <property type="entry name" value="Patatin"/>
    <property type="match status" value="1"/>
</dbReference>
<evidence type="ECO:0000259" key="6">
    <source>
        <dbReference type="PROSITE" id="PS51635"/>
    </source>
</evidence>
<feature type="region of interest" description="Disordered" evidence="5">
    <location>
        <begin position="1"/>
        <end position="23"/>
    </location>
</feature>
<protein>
    <recommendedName>
        <fullName evidence="4">Patatin</fullName>
        <ecNumber evidence="4">3.1.1.-</ecNumber>
    </recommendedName>
</protein>
<gene>
    <name evidence="7" type="ORF">CSSPJE1EN1_LOCUS18026</name>
</gene>
<evidence type="ECO:0000256" key="3">
    <source>
        <dbReference type="PROSITE-ProRule" id="PRU01161"/>
    </source>
</evidence>
<dbReference type="InterPro" id="IPR002641">
    <property type="entry name" value="PNPLA_dom"/>
</dbReference>
<evidence type="ECO:0000256" key="5">
    <source>
        <dbReference type="SAM" id="MobiDB-lite"/>
    </source>
</evidence>
<dbReference type="PANTHER" id="PTHR32176:SF92">
    <property type="entry name" value="XYLOSE ISOMERASE"/>
    <property type="match status" value="1"/>
</dbReference>
<evidence type="ECO:0000256" key="1">
    <source>
        <dbReference type="ARBA" id="ARBA00010240"/>
    </source>
</evidence>
<dbReference type="EMBL" id="OZ020099">
    <property type="protein sequence ID" value="CAK9272548.1"/>
    <property type="molecule type" value="Genomic_DNA"/>
</dbReference>
<evidence type="ECO:0000313" key="7">
    <source>
        <dbReference type="EMBL" id="CAK9272548.1"/>
    </source>
</evidence>
<keyword evidence="3 4" id="KW-0378">Hydrolase</keyword>
<comment type="domain">
    <text evidence="4">The nitrogen atoms of the two glycine residues in the GGXR motif define the oxyanion hole, and stabilize the oxyanion that forms during the nucleophilic attack by the catalytic serine during substrate cleavage.</text>
</comment>
<keyword evidence="2 3" id="KW-0443">Lipid metabolism</keyword>
<reference evidence="7" key="1">
    <citation type="submission" date="2024-02" db="EMBL/GenBank/DDBJ databases">
        <authorList>
            <consortium name="ELIXIR-Norway"/>
            <consortium name="Elixir Norway"/>
        </authorList>
    </citation>
    <scope>NUCLEOTIDE SEQUENCE</scope>
</reference>
<evidence type="ECO:0000256" key="2">
    <source>
        <dbReference type="ARBA" id="ARBA00023098"/>
    </source>
</evidence>
<accession>A0ABP0X3V9</accession>
<feature type="short sequence motif" description="DGA/G" evidence="3">
    <location>
        <begin position="254"/>
        <end position="256"/>
    </location>
</feature>
<name>A0ABP0X3V9_9BRYO</name>
<dbReference type="PROSITE" id="PS51635">
    <property type="entry name" value="PNPLA"/>
    <property type="match status" value="1"/>
</dbReference>
<dbReference type="Gene3D" id="3.40.1090.10">
    <property type="entry name" value="Cytosolic phospholipase A2 catalytic domain"/>
    <property type="match status" value="1"/>
</dbReference>
<organism evidence="7 8">
    <name type="scientific">Sphagnum jensenii</name>
    <dbReference type="NCBI Taxonomy" id="128206"/>
    <lineage>
        <taxon>Eukaryota</taxon>
        <taxon>Viridiplantae</taxon>
        <taxon>Streptophyta</taxon>
        <taxon>Embryophyta</taxon>
        <taxon>Bryophyta</taxon>
        <taxon>Sphagnophytina</taxon>
        <taxon>Sphagnopsida</taxon>
        <taxon>Sphagnales</taxon>
        <taxon>Sphagnaceae</taxon>
        <taxon>Sphagnum</taxon>
    </lineage>
</organism>
<dbReference type="PANTHER" id="PTHR32176">
    <property type="entry name" value="XYLOSE ISOMERASE"/>
    <property type="match status" value="1"/>
</dbReference>
<feature type="domain" description="PNPLA" evidence="6">
    <location>
        <begin position="30"/>
        <end position="267"/>
    </location>
</feature>
<keyword evidence="8" id="KW-1185">Reference proteome</keyword>
<sequence>MPGNGEEEEINTTVAPVQDEEEEPEKLRILSIDGGGVRGIIPARILTYLEQELKRIDESKHKHTDIRLADYFDLIVGTSTGGLIAAMITTPRPSRIEDRRTDPNGTKIRLHSAEEVVTFYEKYAADIFPPVKLPGEEFLKTCKELFRPRYNPQNLDELLEKYCGNRTLSEALTNVIIPSFDIERQQPVFFSSWEPTLKAALVKDVCRATTAAPTFLPPVYFTVPPTEDKKKKDHTKKDPQTQAVGEILHFNMIDGGIAVNNPVGFSSGIFSSTFYDYNFDMSLLFPQNFSNFLVLSLGTGQHRTRYLAKDAAKWGVINWLRHNRDVPLFSCLENASADMVDYNLSMMFKAHKSDHNYLRIQTNISPELSKLDDSKNLEKLMSIGEKLLTEQNVFKFTFKTWEIVTTRTPEKIKHELDRFAMRLSNLRKMRPPIIF</sequence>
<proteinExistence type="inferred from homology"/>
<comment type="function">
    <text evidence="4">Lipolytic acyl hydrolase (LAH).</text>
</comment>
<feature type="short sequence motif" description="GXGXXG" evidence="3">
    <location>
        <begin position="34"/>
        <end position="39"/>
    </location>
</feature>
<comment type="similarity">
    <text evidence="1 4">Belongs to the patatin family.</text>
</comment>
<feature type="active site" description="Proton acceptor" evidence="3">
    <location>
        <position position="254"/>
    </location>
</feature>
<evidence type="ECO:0000256" key="4">
    <source>
        <dbReference type="RuleBase" id="RU361262"/>
    </source>
</evidence>
<dbReference type="EC" id="3.1.1.-" evidence="4"/>